<organism evidence="3 4">
    <name type="scientific">Pleomassaria siparia CBS 279.74</name>
    <dbReference type="NCBI Taxonomy" id="1314801"/>
    <lineage>
        <taxon>Eukaryota</taxon>
        <taxon>Fungi</taxon>
        <taxon>Dikarya</taxon>
        <taxon>Ascomycota</taxon>
        <taxon>Pezizomycotina</taxon>
        <taxon>Dothideomycetes</taxon>
        <taxon>Pleosporomycetidae</taxon>
        <taxon>Pleosporales</taxon>
        <taxon>Pleomassariaceae</taxon>
        <taxon>Pleomassaria</taxon>
    </lineage>
</organism>
<protein>
    <submittedName>
        <fullName evidence="3">Uncharacterized protein</fullName>
    </submittedName>
</protein>
<proteinExistence type="predicted"/>
<feature type="region of interest" description="Disordered" evidence="1">
    <location>
        <begin position="84"/>
        <end position="103"/>
    </location>
</feature>
<dbReference type="AlphaFoldDB" id="A0A6G1JPS2"/>
<feature type="transmembrane region" description="Helical" evidence="2">
    <location>
        <begin position="12"/>
        <end position="29"/>
    </location>
</feature>
<sequence length="103" mass="11922">MVRPKADIARRISYKIIYFLHLYLLLPPWRPLNLSHTLAWILPQASGLYFASTTNTVFYPVLFLSILQPYTCLTLRQQREQRCNNKSTASVTGCTRPSPTYKS</sequence>
<dbReference type="Proteomes" id="UP000799428">
    <property type="component" value="Unassembled WGS sequence"/>
</dbReference>
<keyword evidence="2" id="KW-0812">Transmembrane</keyword>
<keyword evidence="2" id="KW-0472">Membrane</keyword>
<dbReference type="EMBL" id="MU005796">
    <property type="protein sequence ID" value="KAF2702619.1"/>
    <property type="molecule type" value="Genomic_DNA"/>
</dbReference>
<feature type="transmembrane region" description="Helical" evidence="2">
    <location>
        <begin position="49"/>
        <end position="67"/>
    </location>
</feature>
<evidence type="ECO:0000256" key="2">
    <source>
        <dbReference type="SAM" id="Phobius"/>
    </source>
</evidence>
<evidence type="ECO:0000256" key="1">
    <source>
        <dbReference type="SAM" id="MobiDB-lite"/>
    </source>
</evidence>
<accession>A0A6G1JPS2</accession>
<keyword evidence="2" id="KW-1133">Transmembrane helix</keyword>
<keyword evidence="4" id="KW-1185">Reference proteome</keyword>
<evidence type="ECO:0000313" key="4">
    <source>
        <dbReference type="Proteomes" id="UP000799428"/>
    </source>
</evidence>
<evidence type="ECO:0000313" key="3">
    <source>
        <dbReference type="EMBL" id="KAF2702619.1"/>
    </source>
</evidence>
<gene>
    <name evidence="3" type="ORF">K504DRAFT_215085</name>
</gene>
<reference evidence="3" key="1">
    <citation type="journal article" date="2020" name="Stud. Mycol.">
        <title>101 Dothideomycetes genomes: a test case for predicting lifestyles and emergence of pathogens.</title>
        <authorList>
            <person name="Haridas S."/>
            <person name="Albert R."/>
            <person name="Binder M."/>
            <person name="Bloem J."/>
            <person name="Labutti K."/>
            <person name="Salamov A."/>
            <person name="Andreopoulos B."/>
            <person name="Baker S."/>
            <person name="Barry K."/>
            <person name="Bills G."/>
            <person name="Bluhm B."/>
            <person name="Cannon C."/>
            <person name="Castanera R."/>
            <person name="Culley D."/>
            <person name="Daum C."/>
            <person name="Ezra D."/>
            <person name="Gonzalez J."/>
            <person name="Henrissat B."/>
            <person name="Kuo A."/>
            <person name="Liang C."/>
            <person name="Lipzen A."/>
            <person name="Lutzoni F."/>
            <person name="Magnuson J."/>
            <person name="Mondo S."/>
            <person name="Nolan M."/>
            <person name="Ohm R."/>
            <person name="Pangilinan J."/>
            <person name="Park H.-J."/>
            <person name="Ramirez L."/>
            <person name="Alfaro M."/>
            <person name="Sun H."/>
            <person name="Tritt A."/>
            <person name="Yoshinaga Y."/>
            <person name="Zwiers L.-H."/>
            <person name="Turgeon B."/>
            <person name="Goodwin S."/>
            <person name="Spatafora J."/>
            <person name="Crous P."/>
            <person name="Grigoriev I."/>
        </authorList>
    </citation>
    <scope>NUCLEOTIDE SEQUENCE</scope>
    <source>
        <strain evidence="3">CBS 279.74</strain>
    </source>
</reference>
<name>A0A6G1JPS2_9PLEO</name>